<gene>
    <name evidence="2" type="ORF">AVEN_106199_1</name>
    <name evidence="1" type="ORF">AVEN_232200_1</name>
</gene>
<organism evidence="1 3">
    <name type="scientific">Araneus ventricosus</name>
    <name type="common">Orbweaver spider</name>
    <name type="synonym">Epeira ventricosa</name>
    <dbReference type="NCBI Taxonomy" id="182803"/>
    <lineage>
        <taxon>Eukaryota</taxon>
        <taxon>Metazoa</taxon>
        <taxon>Ecdysozoa</taxon>
        <taxon>Arthropoda</taxon>
        <taxon>Chelicerata</taxon>
        <taxon>Arachnida</taxon>
        <taxon>Araneae</taxon>
        <taxon>Araneomorphae</taxon>
        <taxon>Entelegynae</taxon>
        <taxon>Araneoidea</taxon>
        <taxon>Araneidae</taxon>
        <taxon>Araneus</taxon>
    </lineage>
</organism>
<protein>
    <submittedName>
        <fullName evidence="1">Uncharacterized protein</fullName>
    </submittedName>
</protein>
<evidence type="ECO:0000313" key="3">
    <source>
        <dbReference type="Proteomes" id="UP000499080"/>
    </source>
</evidence>
<reference evidence="1 3" key="1">
    <citation type="journal article" date="2019" name="Sci. Rep.">
        <title>Orb-weaving spider Araneus ventricosus genome elucidates the spidroin gene catalogue.</title>
        <authorList>
            <person name="Kono N."/>
            <person name="Nakamura H."/>
            <person name="Ohtoshi R."/>
            <person name="Moran D.A.P."/>
            <person name="Shinohara A."/>
            <person name="Yoshida Y."/>
            <person name="Fujiwara M."/>
            <person name="Mori M."/>
            <person name="Tomita M."/>
            <person name="Arakawa K."/>
        </authorList>
    </citation>
    <scope>NUCLEOTIDE SEQUENCE [LARGE SCALE GENOMIC DNA]</scope>
</reference>
<proteinExistence type="predicted"/>
<evidence type="ECO:0000313" key="1">
    <source>
        <dbReference type="EMBL" id="GBN66660.1"/>
    </source>
</evidence>
<sequence length="120" mass="13440">MLLQDLGPLFFEMVGSVELLIKEDSQILHDADPFQSSSFPENGGSSSKITQQQKVRFFDGNFQPVLIRPGLEGRKGLRRQTTQRSFTVCGGNDEEIICESLNLSAWGLMETQSLVRHQVP</sequence>
<evidence type="ECO:0000313" key="2">
    <source>
        <dbReference type="EMBL" id="GBN66668.1"/>
    </source>
</evidence>
<accession>A0A4Y2QTW4</accession>
<dbReference type="Proteomes" id="UP000499080">
    <property type="component" value="Unassembled WGS sequence"/>
</dbReference>
<comment type="caution">
    <text evidence="1">The sequence shown here is derived from an EMBL/GenBank/DDBJ whole genome shotgun (WGS) entry which is preliminary data.</text>
</comment>
<name>A0A4Y2QTW4_ARAVE</name>
<keyword evidence="3" id="KW-1185">Reference proteome</keyword>
<dbReference type="EMBL" id="BGPR01140509">
    <property type="protein sequence ID" value="GBN66660.1"/>
    <property type="molecule type" value="Genomic_DNA"/>
</dbReference>
<dbReference type="EMBL" id="BGPR01140512">
    <property type="protein sequence ID" value="GBN66668.1"/>
    <property type="molecule type" value="Genomic_DNA"/>
</dbReference>
<dbReference type="AlphaFoldDB" id="A0A4Y2QTW4"/>